<dbReference type="CDD" id="cd05300">
    <property type="entry name" value="2-Hacid_dh_1"/>
    <property type="match status" value="1"/>
</dbReference>
<organism evidence="4 5">
    <name type="scientific">Paraburkholderia phytofirmans (strain DSM 17436 / LMG 22146 / PsJN)</name>
    <name type="common">Burkholderia phytofirmans</name>
    <dbReference type="NCBI Taxonomy" id="398527"/>
    <lineage>
        <taxon>Bacteria</taxon>
        <taxon>Pseudomonadati</taxon>
        <taxon>Pseudomonadota</taxon>
        <taxon>Betaproteobacteria</taxon>
        <taxon>Burkholderiales</taxon>
        <taxon>Burkholderiaceae</taxon>
        <taxon>Paraburkholderia</taxon>
    </lineage>
</organism>
<dbReference type="InterPro" id="IPR036291">
    <property type="entry name" value="NAD(P)-bd_dom_sf"/>
</dbReference>
<evidence type="ECO:0000313" key="5">
    <source>
        <dbReference type="Proteomes" id="UP000001739"/>
    </source>
</evidence>
<dbReference type="GO" id="GO:0051287">
    <property type="term" value="F:NAD binding"/>
    <property type="evidence" value="ECO:0007669"/>
    <property type="project" value="InterPro"/>
</dbReference>
<dbReference type="Pfam" id="PF02826">
    <property type="entry name" value="2-Hacid_dh_C"/>
    <property type="match status" value="1"/>
</dbReference>
<dbReference type="AlphaFoldDB" id="B2T8P6"/>
<dbReference type="eggNOG" id="COG0111">
    <property type="taxonomic scope" value="Bacteria"/>
</dbReference>
<dbReference type="KEGG" id="bpy:Bphyt_6401"/>
<evidence type="ECO:0000259" key="3">
    <source>
        <dbReference type="Pfam" id="PF02826"/>
    </source>
</evidence>
<dbReference type="Proteomes" id="UP000001739">
    <property type="component" value="Chromosome 2"/>
</dbReference>
<evidence type="ECO:0000313" key="4">
    <source>
        <dbReference type="EMBL" id="ACD20715.1"/>
    </source>
</evidence>
<protein>
    <submittedName>
        <fullName evidence="4">D-isomer specific 2-hydroxyacid dehydrogenase NAD-binding</fullName>
    </submittedName>
</protein>
<dbReference type="STRING" id="398527.Bphyt_6401"/>
<dbReference type="GO" id="GO:0016491">
    <property type="term" value="F:oxidoreductase activity"/>
    <property type="evidence" value="ECO:0007669"/>
    <property type="project" value="UniProtKB-KW"/>
</dbReference>
<keyword evidence="2" id="KW-0520">NAD</keyword>
<keyword evidence="1" id="KW-0560">Oxidoreductase</keyword>
<proteinExistence type="predicted"/>
<name>B2T8P6_PARPJ</name>
<dbReference type="PANTHER" id="PTHR43333">
    <property type="entry name" value="2-HACID_DH_C DOMAIN-CONTAINING PROTEIN"/>
    <property type="match status" value="1"/>
</dbReference>
<gene>
    <name evidence="4" type="ordered locus">Bphyt_6401</name>
</gene>
<evidence type="ECO:0000256" key="1">
    <source>
        <dbReference type="ARBA" id="ARBA00023002"/>
    </source>
</evidence>
<dbReference type="SUPFAM" id="SSF52283">
    <property type="entry name" value="Formate/glycerate dehydrogenase catalytic domain-like"/>
    <property type="match status" value="1"/>
</dbReference>
<accession>B2T8P6</accession>
<dbReference type="Gene3D" id="3.40.50.720">
    <property type="entry name" value="NAD(P)-binding Rossmann-like Domain"/>
    <property type="match status" value="2"/>
</dbReference>
<reference evidence="4 5" key="1">
    <citation type="journal article" date="2011" name="J. Bacteriol.">
        <title>Complete genome sequence of the plant growth-promoting endophyte Burkholderia phytofirmans strain PsJN.</title>
        <authorList>
            <person name="Weilharter A."/>
            <person name="Mitter B."/>
            <person name="Shin M.V."/>
            <person name="Chain P.S."/>
            <person name="Nowak J."/>
            <person name="Sessitsch A."/>
        </authorList>
    </citation>
    <scope>NUCLEOTIDE SEQUENCE [LARGE SCALE GENOMIC DNA]</scope>
    <source>
        <strain evidence="5">DSM 17436 / LMG 22146 / PsJN</strain>
    </source>
</reference>
<dbReference type="RefSeq" id="WP_012428223.1">
    <property type="nucleotide sequence ID" value="NC_010676.1"/>
</dbReference>
<dbReference type="EMBL" id="CP001053">
    <property type="protein sequence ID" value="ACD20715.1"/>
    <property type="molecule type" value="Genomic_DNA"/>
</dbReference>
<evidence type="ECO:0000256" key="2">
    <source>
        <dbReference type="ARBA" id="ARBA00023027"/>
    </source>
</evidence>
<dbReference type="HOGENOM" id="CLU_019796_1_0_4"/>
<sequence length="326" mass="35054">MRVHVQSFQADPAGLFTREQWNGVFGQSSGHDVSFGCTSDDLRAIESEVEVLLIATRGLRAMLPINAPKLKIVSVSSAGVDMLAPFDWLPSGAVLLNNSGTHSVKASEFALMGLLMLANRMPQFIAAQSLGQWQPVSVRTLANNRLTVVGLGAIGARCAEVASALGMHVTGVRSRPGTHPACVEVVGVDQIDRVLSYSDYLVLSLPGGATTRHLLDRRRLELLPHGASIVNVGRGSVLDEDALCDLLDSGKVGGAVLDVFEYEPLLKDSRLWRTPNLVVTPHVSADDPLNYNLLTLRILFDNLAAFSKGLPMPNQIDTTTGLRQSK</sequence>
<dbReference type="PANTHER" id="PTHR43333:SF1">
    <property type="entry name" value="D-ISOMER SPECIFIC 2-HYDROXYACID DEHYDROGENASE NAD-BINDING DOMAIN-CONTAINING PROTEIN"/>
    <property type="match status" value="1"/>
</dbReference>
<feature type="domain" description="D-isomer specific 2-hydroxyacid dehydrogenase NAD-binding" evidence="3">
    <location>
        <begin position="112"/>
        <end position="284"/>
    </location>
</feature>
<dbReference type="InterPro" id="IPR006140">
    <property type="entry name" value="D-isomer_DH_NAD-bd"/>
</dbReference>
<dbReference type="SUPFAM" id="SSF51735">
    <property type="entry name" value="NAD(P)-binding Rossmann-fold domains"/>
    <property type="match status" value="1"/>
</dbReference>
<dbReference type="OrthoDB" id="9805416at2"/>